<evidence type="ECO:0000256" key="5">
    <source>
        <dbReference type="ARBA" id="ARBA00022825"/>
    </source>
</evidence>
<dbReference type="Gene3D" id="2.60.120.260">
    <property type="entry name" value="Galactose-binding domain-like"/>
    <property type="match status" value="1"/>
</dbReference>
<dbReference type="SUPFAM" id="SSF49785">
    <property type="entry name" value="Galactose-binding domain-like"/>
    <property type="match status" value="1"/>
</dbReference>
<dbReference type="AlphaFoldDB" id="A0A069DNH0"/>
<dbReference type="GO" id="GO:0005802">
    <property type="term" value="C:trans-Golgi network"/>
    <property type="evidence" value="ECO:0007669"/>
    <property type="project" value="TreeGrafter"/>
</dbReference>
<evidence type="ECO:0000256" key="4">
    <source>
        <dbReference type="ARBA" id="ARBA00022801"/>
    </source>
</evidence>
<dbReference type="CDD" id="cd04059">
    <property type="entry name" value="Peptidases_S8_Protein_convertases_Kexins_Furin-like"/>
    <property type="match status" value="1"/>
</dbReference>
<keyword evidence="2" id="KW-0165">Cleavage on pair of basic residues</keyword>
<dbReference type="InterPro" id="IPR034182">
    <property type="entry name" value="Kexin/furin"/>
</dbReference>
<dbReference type="PROSITE" id="PS00137">
    <property type="entry name" value="SUBTILASE_HIS"/>
    <property type="match status" value="1"/>
</dbReference>
<dbReference type="PROSITE" id="PS51829">
    <property type="entry name" value="P_HOMO_B"/>
    <property type="match status" value="1"/>
</dbReference>
<accession>A0A069DNH0</accession>
<evidence type="ECO:0000313" key="13">
    <source>
        <dbReference type="EMBL" id="JAC85117.1"/>
    </source>
</evidence>
<evidence type="ECO:0000256" key="6">
    <source>
        <dbReference type="ARBA" id="ARBA00023145"/>
    </source>
</evidence>
<feature type="active site" description="Charge relay system" evidence="8 9">
    <location>
        <position position="163"/>
    </location>
</feature>
<dbReference type="GO" id="GO:0016485">
    <property type="term" value="P:protein processing"/>
    <property type="evidence" value="ECO:0007669"/>
    <property type="project" value="TreeGrafter"/>
</dbReference>
<dbReference type="PRINTS" id="PR00723">
    <property type="entry name" value="SUBTILISIN"/>
</dbReference>
<protein>
    <submittedName>
        <fullName evidence="13">Secreted protease</fullName>
    </submittedName>
</protein>
<dbReference type="PROSITE" id="PS00136">
    <property type="entry name" value="SUBTILASE_ASP"/>
    <property type="match status" value="1"/>
</dbReference>
<comment type="similarity">
    <text evidence="9 10">Belongs to the peptidase S8 family.</text>
</comment>
<dbReference type="InterPro" id="IPR036852">
    <property type="entry name" value="Peptidase_S8/S53_dom_sf"/>
</dbReference>
<evidence type="ECO:0000256" key="11">
    <source>
        <dbReference type="SAM" id="SignalP"/>
    </source>
</evidence>
<dbReference type="InterPro" id="IPR023827">
    <property type="entry name" value="Peptidase_S8_Asp-AS"/>
</dbReference>
<sequence>MRTIWTFSFILTSLYITIFATLHHHGTGKYTNTWVVEVIDDHPDTVRKVTEELDLHYHGPVGSLKNIHVVQHKTLESGLNRTSDEHHKKIVVHDKVLYARQEQILNRKKRGYIRSDPDYKKQWFLKNTGQTRHLCNGELYDINVEPVWREGITGRGVVVAILDDGLEYTHPDLKRNFNNVSSFNFNSRPYSKDPIPRATPDDLNKHGTRCAGEVAAERDNGVCGRGVAYNAQVAGIRMLDGEVSDAIEAGSLSYRRDLIDIYSSSWGPDDDGYTVDGPGRLTRRALSEGISKGRNGLGSIFVWATGNGGGLFDYCSCDGYINSPYTISIGAVNNCGHKPWYSEPCPGTLAVTFSSGETSRERRDLQIVTTDLHKKCTDLHTGTSAAAPLAAGIFALVLEANPKLTWRDLQHLIVHTSRKVHPSDSGWKENGAGLIVNENFGFGSLDAKALVDAARDPNWKTADTRKVYETPVKYVGLHRVPRSQSEIISKIPFSQSTNGVCINKLEHVHAIVSLRLSKQGYRGNRGKHSIKLISPQGTESNLLLQRPRDYFHGRGRHYAFREWEFMTVFNWDENPEGIWTLKMKDHTPYSYSSWAEKTHLSWKLRLSGTCKQIKWPYWNFFDSHGHK</sequence>
<dbReference type="PANTHER" id="PTHR42884">
    <property type="entry name" value="PROPROTEIN CONVERTASE SUBTILISIN/KEXIN-RELATED"/>
    <property type="match status" value="1"/>
</dbReference>
<keyword evidence="1 9" id="KW-0645">Protease</keyword>
<evidence type="ECO:0000256" key="10">
    <source>
        <dbReference type="RuleBase" id="RU003355"/>
    </source>
</evidence>
<reference evidence="13" key="1">
    <citation type="journal article" date="2014" name="PLoS Genet.">
        <title>Differential Responses to Wnt and PCP Disruption Predict Expression and Developmental Function of Conserved and Novel Genes in a Cnidarian.</title>
        <authorList>
            <person name="Lapebie P."/>
            <person name="Ruggiero A."/>
            <person name="Barreau C."/>
            <person name="Chevalier S."/>
            <person name="Chang P."/>
            <person name="Dru P."/>
            <person name="Houliston E."/>
            <person name="Momose T."/>
        </authorList>
    </citation>
    <scope>NUCLEOTIDE SEQUENCE</scope>
</reference>
<dbReference type="InterPro" id="IPR002884">
    <property type="entry name" value="P_dom"/>
</dbReference>
<keyword evidence="3 11" id="KW-0732">Signal</keyword>
<feature type="chain" id="PRO_5001663344" evidence="11">
    <location>
        <begin position="21"/>
        <end position="627"/>
    </location>
</feature>
<dbReference type="InterPro" id="IPR023828">
    <property type="entry name" value="Peptidase_S8_Ser-AS"/>
</dbReference>
<evidence type="ECO:0000256" key="2">
    <source>
        <dbReference type="ARBA" id="ARBA00022685"/>
    </source>
</evidence>
<dbReference type="InterPro" id="IPR032815">
    <property type="entry name" value="S8_pro-domain"/>
</dbReference>
<dbReference type="InterPro" id="IPR015500">
    <property type="entry name" value="Peptidase_S8_subtilisin-rel"/>
</dbReference>
<evidence type="ECO:0000256" key="8">
    <source>
        <dbReference type="PIRSR" id="PIRSR615500-1"/>
    </source>
</evidence>
<dbReference type="PROSITE" id="PS00138">
    <property type="entry name" value="SUBTILASE_SER"/>
    <property type="match status" value="1"/>
</dbReference>
<dbReference type="SUPFAM" id="SSF54897">
    <property type="entry name" value="Protease propeptides/inhibitors"/>
    <property type="match status" value="1"/>
</dbReference>
<keyword evidence="5 9" id="KW-0720">Serine protease</keyword>
<feature type="domain" description="P/Homo B" evidence="12">
    <location>
        <begin position="461"/>
        <end position="612"/>
    </location>
</feature>
<evidence type="ECO:0000256" key="7">
    <source>
        <dbReference type="ARBA" id="ARBA00023180"/>
    </source>
</evidence>
<dbReference type="InterPro" id="IPR000209">
    <property type="entry name" value="Peptidase_S8/S53_dom"/>
</dbReference>
<evidence type="ECO:0000256" key="3">
    <source>
        <dbReference type="ARBA" id="ARBA00022729"/>
    </source>
</evidence>
<dbReference type="InterPro" id="IPR022398">
    <property type="entry name" value="Peptidase_S8_His-AS"/>
</dbReference>
<keyword evidence="4 9" id="KW-0378">Hydrolase</keyword>
<evidence type="ECO:0000256" key="9">
    <source>
        <dbReference type="PROSITE-ProRule" id="PRU01240"/>
    </source>
</evidence>
<dbReference type="PANTHER" id="PTHR42884:SF3">
    <property type="entry name" value="FURIN-LIKE PROTEASE 1, ISOFORMS 1_1-X_2"/>
    <property type="match status" value="1"/>
</dbReference>
<keyword evidence="7" id="KW-0325">Glycoprotein</keyword>
<dbReference type="PROSITE" id="PS51892">
    <property type="entry name" value="SUBTILASE"/>
    <property type="match status" value="1"/>
</dbReference>
<dbReference type="Pfam" id="PF01483">
    <property type="entry name" value="P_proprotein"/>
    <property type="match status" value="1"/>
</dbReference>
<dbReference type="GO" id="GO:0004252">
    <property type="term" value="F:serine-type endopeptidase activity"/>
    <property type="evidence" value="ECO:0007669"/>
    <property type="project" value="UniProtKB-UniRule"/>
</dbReference>
<dbReference type="Gene3D" id="3.30.70.850">
    <property type="entry name" value="Peptidase S8, pro-domain"/>
    <property type="match status" value="1"/>
</dbReference>
<feature type="active site" description="Charge relay system" evidence="8 9">
    <location>
        <position position="206"/>
    </location>
</feature>
<dbReference type="Pfam" id="PF16470">
    <property type="entry name" value="S8_pro-domain"/>
    <property type="match status" value="1"/>
</dbReference>
<evidence type="ECO:0000256" key="1">
    <source>
        <dbReference type="ARBA" id="ARBA00022670"/>
    </source>
</evidence>
<feature type="active site" description="Charge relay system" evidence="8 9">
    <location>
        <position position="384"/>
    </location>
</feature>
<keyword evidence="6" id="KW-0865">Zymogen</keyword>
<dbReference type="Pfam" id="PF00082">
    <property type="entry name" value="Peptidase_S8"/>
    <property type="match status" value="1"/>
</dbReference>
<proteinExistence type="evidence at transcript level"/>
<dbReference type="GO" id="GO:0000139">
    <property type="term" value="C:Golgi membrane"/>
    <property type="evidence" value="ECO:0007669"/>
    <property type="project" value="TreeGrafter"/>
</dbReference>
<name>A0A069DNH0_9CNID</name>
<dbReference type="InterPro" id="IPR038466">
    <property type="entry name" value="S8_pro-domain_sf"/>
</dbReference>
<evidence type="ECO:0000259" key="12">
    <source>
        <dbReference type="PROSITE" id="PS51829"/>
    </source>
</evidence>
<dbReference type="Gene3D" id="3.40.50.200">
    <property type="entry name" value="Peptidase S8/S53 domain"/>
    <property type="match status" value="1"/>
</dbReference>
<dbReference type="FunFam" id="3.40.50.200:FF:000001">
    <property type="entry name" value="Furin 2, isoform B"/>
    <property type="match status" value="1"/>
</dbReference>
<dbReference type="SUPFAM" id="SSF52743">
    <property type="entry name" value="Subtilisin-like"/>
    <property type="match status" value="1"/>
</dbReference>
<dbReference type="InterPro" id="IPR008979">
    <property type="entry name" value="Galactose-bd-like_sf"/>
</dbReference>
<organism evidence="13">
    <name type="scientific">Clytia hemisphaerica</name>
    <dbReference type="NCBI Taxonomy" id="252671"/>
    <lineage>
        <taxon>Eukaryota</taxon>
        <taxon>Metazoa</taxon>
        <taxon>Cnidaria</taxon>
        <taxon>Hydrozoa</taxon>
        <taxon>Hydroidolina</taxon>
        <taxon>Leptothecata</taxon>
        <taxon>Obeliida</taxon>
        <taxon>Clytiidae</taxon>
        <taxon>Clytia</taxon>
    </lineage>
</organism>
<feature type="signal peptide" evidence="11">
    <location>
        <begin position="1"/>
        <end position="20"/>
    </location>
</feature>
<dbReference type="EMBL" id="GBGP01000066">
    <property type="protein sequence ID" value="JAC85117.1"/>
    <property type="molecule type" value="mRNA"/>
</dbReference>